<proteinExistence type="predicted"/>
<name>A0A317G374_BUTFI</name>
<reference evidence="2 3" key="1">
    <citation type="submission" date="2017-09" db="EMBL/GenBank/DDBJ databases">
        <title>High-quality draft genome sequence of Butyrivibrio fibrisolvens INBov1, isolated from cow rumen.</title>
        <authorList>
            <person name="Rodriguez Hernaez J."/>
            <person name="Rivarola M."/>
            <person name="Paniego N."/>
            <person name="Cravero S."/>
            <person name="Ceron Cucchi M."/>
            <person name="Martinez M.C."/>
        </authorList>
    </citation>
    <scope>NUCLEOTIDE SEQUENCE [LARGE SCALE GENOMIC DNA]</scope>
    <source>
        <strain evidence="2 3">INBov1</strain>
    </source>
</reference>
<evidence type="ECO:0000313" key="2">
    <source>
        <dbReference type="EMBL" id="PWT26832.1"/>
    </source>
</evidence>
<dbReference type="Proteomes" id="UP000245488">
    <property type="component" value="Chromosome"/>
</dbReference>
<gene>
    <name evidence="2" type="ORF">CPT75_06790</name>
</gene>
<keyword evidence="1" id="KW-0812">Transmembrane</keyword>
<accession>A0A317G374</accession>
<evidence type="ECO:0000256" key="1">
    <source>
        <dbReference type="SAM" id="Phobius"/>
    </source>
</evidence>
<keyword evidence="3" id="KW-1185">Reference proteome</keyword>
<sequence length="123" mass="14038">MLVRIQYKSLDDNTKRAIEAGQLNKNQLTQINASITEHVNSKKKNVIVSFAIMLILFVFMAVSMLSNTALEDKTHLFIFIIPIFAMILIMEYVSAWLAYGRLRSQFNKALKKGYPGSYGEFLV</sequence>
<keyword evidence="1" id="KW-1133">Transmembrane helix</keyword>
<evidence type="ECO:0000313" key="3">
    <source>
        <dbReference type="Proteomes" id="UP000245488"/>
    </source>
</evidence>
<protein>
    <submittedName>
        <fullName evidence="2">Uncharacterized protein</fullName>
    </submittedName>
</protein>
<feature type="transmembrane region" description="Helical" evidence="1">
    <location>
        <begin position="46"/>
        <end position="65"/>
    </location>
</feature>
<organism evidence="2 3">
    <name type="scientific">Butyrivibrio fibrisolvens</name>
    <dbReference type="NCBI Taxonomy" id="831"/>
    <lineage>
        <taxon>Bacteria</taxon>
        <taxon>Bacillati</taxon>
        <taxon>Bacillota</taxon>
        <taxon>Clostridia</taxon>
        <taxon>Lachnospirales</taxon>
        <taxon>Lachnospiraceae</taxon>
        <taxon>Butyrivibrio</taxon>
    </lineage>
</organism>
<dbReference type="RefSeq" id="WP_110072520.1">
    <property type="nucleotide sequence ID" value="NZ_CM009896.1"/>
</dbReference>
<dbReference type="AlphaFoldDB" id="A0A317G374"/>
<comment type="caution">
    <text evidence="2">The sequence shown here is derived from an EMBL/GenBank/DDBJ whole genome shotgun (WGS) entry which is preliminary data.</text>
</comment>
<keyword evidence="1" id="KW-0472">Membrane</keyword>
<feature type="transmembrane region" description="Helical" evidence="1">
    <location>
        <begin position="77"/>
        <end position="99"/>
    </location>
</feature>
<dbReference type="EMBL" id="NXNG01000001">
    <property type="protein sequence ID" value="PWT26832.1"/>
    <property type="molecule type" value="Genomic_DNA"/>
</dbReference>